<dbReference type="Proteomes" id="UP001246690">
    <property type="component" value="Chromosome"/>
</dbReference>
<protein>
    <submittedName>
        <fullName evidence="1">Uncharacterized protein</fullName>
    </submittedName>
</protein>
<dbReference type="EMBL" id="CP133838">
    <property type="protein sequence ID" value="WMY75834.1"/>
    <property type="molecule type" value="Genomic_DNA"/>
</dbReference>
<accession>A0ABY9SEK5</accession>
<sequence length="72" mass="8043">MCKIVITGFANMPLLSMIADGSLKSDSILNVSALARYCGVARATFISRCERYGLESTIKHFLNEKRRKQCNT</sequence>
<dbReference type="RefSeq" id="WP_309878257.1">
    <property type="nucleotide sequence ID" value="NZ_CP133838.1"/>
</dbReference>
<evidence type="ECO:0000313" key="2">
    <source>
        <dbReference type="Proteomes" id="UP001246690"/>
    </source>
</evidence>
<keyword evidence="2" id="KW-1185">Reference proteome</keyword>
<organism evidence="1 2">
    <name type="scientific">Buttiauxella selenatireducens</name>
    <dbReference type="NCBI Taxonomy" id="3073902"/>
    <lineage>
        <taxon>Bacteria</taxon>
        <taxon>Pseudomonadati</taxon>
        <taxon>Pseudomonadota</taxon>
        <taxon>Gammaproteobacteria</taxon>
        <taxon>Enterobacterales</taxon>
        <taxon>Enterobacteriaceae</taxon>
        <taxon>Buttiauxella</taxon>
    </lineage>
</organism>
<evidence type="ECO:0000313" key="1">
    <source>
        <dbReference type="EMBL" id="WMY75834.1"/>
    </source>
</evidence>
<name>A0ABY9SEK5_9ENTR</name>
<gene>
    <name evidence="1" type="ORF">RHD99_07805</name>
</gene>
<proteinExistence type="predicted"/>
<reference evidence="1 2" key="1">
    <citation type="submission" date="2023-09" db="EMBL/GenBank/DDBJ databases">
        <title>Buttiauxella selenatireducens sp. nov., isolated from the rhizosphere of Cardamine hupingshanesis.</title>
        <authorList>
            <person name="Zhang S."/>
            <person name="Xu Z."/>
            <person name="Wang H."/>
            <person name="Guo Y."/>
        </authorList>
    </citation>
    <scope>NUCLEOTIDE SEQUENCE [LARGE SCALE GENOMIC DNA]</scope>
    <source>
        <strain evidence="1 2">R73</strain>
    </source>
</reference>